<evidence type="ECO:0000313" key="1">
    <source>
        <dbReference type="EMBL" id="QKJ66606.1"/>
    </source>
</evidence>
<dbReference type="InterPro" id="IPR010466">
    <property type="entry name" value="DUF1058"/>
</dbReference>
<dbReference type="EMBL" id="CP054143">
    <property type="protein sequence ID" value="QKJ66606.1"/>
    <property type="molecule type" value="Genomic_DNA"/>
</dbReference>
<evidence type="ECO:0008006" key="3">
    <source>
        <dbReference type="Google" id="ProtNLM"/>
    </source>
</evidence>
<dbReference type="Gene3D" id="2.30.30.40">
    <property type="entry name" value="SH3 Domains"/>
    <property type="match status" value="1"/>
</dbReference>
<keyword evidence="2" id="KW-1185">Reference proteome</keyword>
<reference evidence="1 2" key="1">
    <citation type="submission" date="2020-05" db="EMBL/GenBank/DDBJ databases">
        <title>Complete genome sequence of Deefgea sp. D17.</title>
        <authorList>
            <person name="Bae J.-W."/>
            <person name="Han J.E."/>
        </authorList>
    </citation>
    <scope>NUCLEOTIDE SEQUENCE [LARGE SCALE GENOMIC DNA]</scope>
    <source>
        <strain evidence="1 2">D17</strain>
    </source>
</reference>
<dbReference type="KEGG" id="dee:HQN60_07740"/>
<name>A0A6M8ST71_9NEIS</name>
<proteinExistence type="predicted"/>
<evidence type="ECO:0000313" key="2">
    <source>
        <dbReference type="Proteomes" id="UP000504844"/>
    </source>
</evidence>
<accession>A0A6M8ST71</accession>
<dbReference type="Pfam" id="PF06347">
    <property type="entry name" value="SH3_4"/>
    <property type="match status" value="2"/>
</dbReference>
<dbReference type="RefSeq" id="WP_173533110.1">
    <property type="nucleotide sequence ID" value="NZ_CP054143.1"/>
</dbReference>
<dbReference type="AlphaFoldDB" id="A0A6M8ST71"/>
<dbReference type="Proteomes" id="UP000504844">
    <property type="component" value="Chromosome"/>
</dbReference>
<gene>
    <name evidence="1" type="ORF">HQN60_07740</name>
</gene>
<sequence length="138" mass="15267">MSLLAVLASGAQAVDYRSTARHGVIVYDAPADTASKRFILSANIPLEMLSEQGDWIRVRDRDGTLSWIKKSDVVARRYVQVSRMSAVHQAANKSSATIYKVERNVLLELLDSAGSGWLKVKHRDGPIGFIRIEDVWGA</sequence>
<protein>
    <recommendedName>
        <fullName evidence="3">SH3b domain-containing protein</fullName>
    </recommendedName>
</protein>
<organism evidence="1 2">
    <name type="scientific">Deefgea piscis</name>
    <dbReference type="NCBI Taxonomy" id="2739061"/>
    <lineage>
        <taxon>Bacteria</taxon>
        <taxon>Pseudomonadati</taxon>
        <taxon>Pseudomonadota</taxon>
        <taxon>Betaproteobacteria</taxon>
        <taxon>Neisseriales</taxon>
        <taxon>Chitinibacteraceae</taxon>
        <taxon>Deefgea</taxon>
    </lineage>
</organism>